<dbReference type="Pfam" id="PF00004">
    <property type="entry name" value="AAA"/>
    <property type="match status" value="1"/>
</dbReference>
<dbReference type="InterPro" id="IPR003593">
    <property type="entry name" value="AAA+_ATPase"/>
</dbReference>
<dbReference type="InterPro" id="IPR054289">
    <property type="entry name" value="DUF7025"/>
</dbReference>
<feature type="compositionally biased region" description="Polar residues" evidence="1">
    <location>
        <begin position="125"/>
        <end position="137"/>
    </location>
</feature>
<dbReference type="CDD" id="cd19481">
    <property type="entry name" value="RecA-like_protease"/>
    <property type="match status" value="1"/>
</dbReference>
<evidence type="ECO:0000259" key="2">
    <source>
        <dbReference type="SMART" id="SM00382"/>
    </source>
</evidence>
<dbReference type="GO" id="GO:0016887">
    <property type="term" value="F:ATP hydrolysis activity"/>
    <property type="evidence" value="ECO:0007669"/>
    <property type="project" value="InterPro"/>
</dbReference>
<feature type="region of interest" description="Disordered" evidence="1">
    <location>
        <begin position="54"/>
        <end position="146"/>
    </location>
</feature>
<dbReference type="InterPro" id="IPR027417">
    <property type="entry name" value="P-loop_NTPase"/>
</dbReference>
<dbReference type="EMBL" id="JAGMUU010000003">
    <property type="protein sequence ID" value="KAH7157947.1"/>
    <property type="molecule type" value="Genomic_DNA"/>
</dbReference>
<dbReference type="OrthoDB" id="10042665at2759"/>
<evidence type="ECO:0000313" key="3">
    <source>
        <dbReference type="EMBL" id="KAH7157947.1"/>
    </source>
</evidence>
<evidence type="ECO:0000256" key="1">
    <source>
        <dbReference type="SAM" id="MobiDB-lite"/>
    </source>
</evidence>
<dbReference type="Proteomes" id="UP000717696">
    <property type="component" value="Unassembled WGS sequence"/>
</dbReference>
<dbReference type="InterPro" id="IPR056599">
    <property type="entry name" value="AAA_lid_fung"/>
</dbReference>
<dbReference type="Gene3D" id="3.40.50.300">
    <property type="entry name" value="P-loop containing nucleotide triphosphate hydrolases"/>
    <property type="match status" value="1"/>
</dbReference>
<feature type="compositionally biased region" description="Basic and acidic residues" evidence="1">
    <location>
        <begin position="55"/>
        <end position="79"/>
    </location>
</feature>
<sequence>MLPRREILDLGLTWATESMRMEREAPPPTTRRMRLSTRFDMPTVSSHRYAASLDEGQRVAKLPDETHHPREPITFESRRATTPPMPPSPNLGPGDEMRREPFLTPPSTGSRRRRRQRGVSPQPTTPRNTNQDTTNETAAKERLSGPSLLISATEARLLPQGSSAVPSPTPSAQGGRGILYRLICLDGGKETFRYSWEPFKGLQRDDREMQERRDLAVLDIDDMVEGDHLANPPRKSQLRHSFSNEDPADFNINIDFRVRTTHPTGIRIHSPHIQNVLRALIRYYPGFNVQDSEIYFTYPFKELFHYWDDLQHVLRHGRDKGASEVIVRNPDTGSEVSIACCLTTCEHLETLLTAPPVQDAWDKIVKPELDLYHTGRASYDFLWLLFKPGEIVFSQTRGNGKKLAGFVVMRVAHLSRNKAKSPLSDPHPADRWELALWNLAYHNGRLRRRAHIVYVHRFYGERAIADLPAFPIKFAPNQEVLRAHLIERGKRYHRIICDEQSYMRYHGTVIAKKAYHYQGEIVVDYQSYKLEALDSPNMEVPDVLGEEPEDLRGEPLFSKFNDMECSAANELEPAQYLLLPAYVLGFALGKREWAMFDMSFVEDLEVDKNPMKYLIMNPEKRRMIEAAAGRPREGTALKPWTTNWNADFIEGKGRGQVIFLHGPPGTGKTMTVELIAKKTRRPLLHLSVAELGTEEVQMEKRLMRWLDRATIWGSIVLIDEAEVYMEQRQSGHISRNALVTAFLRTMEYFPGLLFLASNSIGLFDEAIMSRIHLAVRYERPTDADRTDIWRRLFDKLEQDQRRDAEARERAPEKSKVSVVGAKPTIIILSSARDVVLSKNQYATNFQLNGRDIRNLLLSAISLARYESHNEAADREPVTEIEVTAKHLETVLQNKEEFNNDYKEATGSYPDQMAAERFFRAESKELGKKQ</sequence>
<protein>
    <recommendedName>
        <fullName evidence="2">AAA+ ATPase domain-containing protein</fullName>
    </recommendedName>
</protein>
<dbReference type="SUPFAM" id="SSF52540">
    <property type="entry name" value="P-loop containing nucleoside triphosphate hydrolases"/>
    <property type="match status" value="1"/>
</dbReference>
<gene>
    <name evidence="3" type="ORF">B0J13DRAFT_543154</name>
</gene>
<dbReference type="PANTHER" id="PTHR46411">
    <property type="entry name" value="FAMILY ATPASE, PUTATIVE-RELATED"/>
    <property type="match status" value="1"/>
</dbReference>
<accession>A0A9P9FCC1</accession>
<proteinExistence type="predicted"/>
<keyword evidence="4" id="KW-1185">Reference proteome</keyword>
<comment type="caution">
    <text evidence="3">The sequence shown here is derived from an EMBL/GenBank/DDBJ whole genome shotgun (WGS) entry which is preliminary data.</text>
</comment>
<dbReference type="SMART" id="SM00382">
    <property type="entry name" value="AAA"/>
    <property type="match status" value="1"/>
</dbReference>
<evidence type="ECO:0000313" key="4">
    <source>
        <dbReference type="Proteomes" id="UP000717696"/>
    </source>
</evidence>
<dbReference type="Pfam" id="PF23232">
    <property type="entry name" value="AAA_lid_13"/>
    <property type="match status" value="1"/>
</dbReference>
<feature type="domain" description="AAA+ ATPase" evidence="2">
    <location>
        <begin position="654"/>
        <end position="779"/>
    </location>
</feature>
<dbReference type="InterPro" id="IPR003959">
    <property type="entry name" value="ATPase_AAA_core"/>
</dbReference>
<reference evidence="3" key="1">
    <citation type="journal article" date="2021" name="Nat. Commun.">
        <title>Genetic determinants of endophytism in the Arabidopsis root mycobiome.</title>
        <authorList>
            <person name="Mesny F."/>
            <person name="Miyauchi S."/>
            <person name="Thiergart T."/>
            <person name="Pickel B."/>
            <person name="Atanasova L."/>
            <person name="Karlsson M."/>
            <person name="Huettel B."/>
            <person name="Barry K.W."/>
            <person name="Haridas S."/>
            <person name="Chen C."/>
            <person name="Bauer D."/>
            <person name="Andreopoulos W."/>
            <person name="Pangilinan J."/>
            <person name="LaButti K."/>
            <person name="Riley R."/>
            <person name="Lipzen A."/>
            <person name="Clum A."/>
            <person name="Drula E."/>
            <person name="Henrissat B."/>
            <person name="Kohler A."/>
            <person name="Grigoriev I.V."/>
            <person name="Martin F.M."/>
            <person name="Hacquard S."/>
        </authorList>
    </citation>
    <scope>NUCLEOTIDE SEQUENCE</scope>
    <source>
        <strain evidence="3">MPI-CAGE-AT-0021</strain>
    </source>
</reference>
<dbReference type="Pfam" id="PF22942">
    <property type="entry name" value="DUF7025"/>
    <property type="match status" value="1"/>
</dbReference>
<dbReference type="AlphaFoldDB" id="A0A9P9FCC1"/>
<organism evidence="3 4">
    <name type="scientific">Dactylonectria estremocensis</name>
    <dbReference type="NCBI Taxonomy" id="1079267"/>
    <lineage>
        <taxon>Eukaryota</taxon>
        <taxon>Fungi</taxon>
        <taxon>Dikarya</taxon>
        <taxon>Ascomycota</taxon>
        <taxon>Pezizomycotina</taxon>
        <taxon>Sordariomycetes</taxon>
        <taxon>Hypocreomycetidae</taxon>
        <taxon>Hypocreales</taxon>
        <taxon>Nectriaceae</taxon>
        <taxon>Dactylonectria</taxon>
    </lineage>
</organism>
<dbReference type="GO" id="GO:0005524">
    <property type="term" value="F:ATP binding"/>
    <property type="evidence" value="ECO:0007669"/>
    <property type="project" value="InterPro"/>
</dbReference>
<name>A0A9P9FCC1_9HYPO</name>
<dbReference type="PANTHER" id="PTHR46411:SF4">
    <property type="entry name" value="AAA+ ATPASE DOMAIN-CONTAINING PROTEIN"/>
    <property type="match status" value="1"/>
</dbReference>